<reference evidence="1 2" key="1">
    <citation type="journal article" date="2012" name="Int. J. Syst. Evol. Microbiol.">
        <title>Vibrio caribbeanicus sp. nov., isolated from the marine sponge Scleritoderma cyanea.</title>
        <authorList>
            <person name="Hoffmann M."/>
            <person name="Monday S.R."/>
            <person name="Allard M.W."/>
            <person name="Strain E.A."/>
            <person name="Whittaker P."/>
            <person name="Naum M."/>
            <person name="McCarthy P.J."/>
            <person name="Lopez J.V."/>
            <person name="Fischer M."/>
            <person name="Brown E.W."/>
        </authorList>
    </citation>
    <scope>NUCLEOTIDE SEQUENCE [LARGE SCALE GENOMIC DNA]</scope>
    <source>
        <strain evidence="1 2">ATCC 700023</strain>
    </source>
</reference>
<dbReference type="AlphaFoldDB" id="F9S045"/>
<organism evidence="1 2">
    <name type="scientific">Vibrio ichthyoenteri ATCC 700023</name>
    <dbReference type="NCBI Taxonomy" id="870968"/>
    <lineage>
        <taxon>Bacteria</taxon>
        <taxon>Pseudomonadati</taxon>
        <taxon>Pseudomonadota</taxon>
        <taxon>Gammaproteobacteria</taxon>
        <taxon>Vibrionales</taxon>
        <taxon>Vibrionaceae</taxon>
        <taxon>Vibrio</taxon>
    </lineage>
</organism>
<sequence>MSFDCEDEIDGFKFKKFNLDIKTPLGGNGKFHVSKDNKDINFTLGAGALGFGAEITVGLEKEEAQRVKRPPLLRQSDIDKTGIPRVFIRT</sequence>
<gene>
    <name evidence="1" type="ORF">VII00023_08219</name>
</gene>
<evidence type="ECO:0000313" key="1">
    <source>
        <dbReference type="EMBL" id="EGU43680.1"/>
    </source>
</evidence>
<keyword evidence="2" id="KW-1185">Reference proteome</keyword>
<accession>F9S045</accession>
<proteinExistence type="predicted"/>
<dbReference type="EMBL" id="AFWF01000082">
    <property type="protein sequence ID" value="EGU43680.1"/>
    <property type="molecule type" value="Genomic_DNA"/>
</dbReference>
<protein>
    <submittedName>
        <fullName evidence="1">Uncharacterized protein</fullName>
    </submittedName>
</protein>
<name>F9S045_9VIBR</name>
<dbReference type="Proteomes" id="UP000004605">
    <property type="component" value="Unassembled WGS sequence"/>
</dbReference>
<evidence type="ECO:0000313" key="2">
    <source>
        <dbReference type="Proteomes" id="UP000004605"/>
    </source>
</evidence>
<comment type="caution">
    <text evidence="1">The sequence shown here is derived from an EMBL/GenBank/DDBJ whole genome shotgun (WGS) entry which is preliminary data.</text>
</comment>